<evidence type="ECO:0000256" key="1">
    <source>
        <dbReference type="SAM" id="MobiDB-lite"/>
    </source>
</evidence>
<reference evidence="2 3" key="1">
    <citation type="journal article" date="2019" name="Sci. Rep.">
        <title>Orb-weaving spider Araneus ventricosus genome elucidates the spidroin gene catalogue.</title>
        <authorList>
            <person name="Kono N."/>
            <person name="Nakamura H."/>
            <person name="Ohtoshi R."/>
            <person name="Moran D.A.P."/>
            <person name="Shinohara A."/>
            <person name="Yoshida Y."/>
            <person name="Fujiwara M."/>
            <person name="Mori M."/>
            <person name="Tomita M."/>
            <person name="Arakawa K."/>
        </authorList>
    </citation>
    <scope>NUCLEOTIDE SEQUENCE [LARGE SCALE GENOMIC DNA]</scope>
</reference>
<sequence>MRHKKKYLLKIKNKIDDLPRHSRDNVVPTTMQAIKQRDTNEDGAETLASTENKLAENANTSFIEEKSVKGRSPPKRGVKRVANKSHTNRKKKKRKKSTSLTIEEMFQIAVMLNESAVATWRNKFSN</sequence>
<proteinExistence type="predicted"/>
<protein>
    <submittedName>
        <fullName evidence="2">Uncharacterized protein</fullName>
    </submittedName>
</protein>
<organism evidence="2 3">
    <name type="scientific">Araneus ventricosus</name>
    <name type="common">Orbweaver spider</name>
    <name type="synonym">Epeira ventricosa</name>
    <dbReference type="NCBI Taxonomy" id="182803"/>
    <lineage>
        <taxon>Eukaryota</taxon>
        <taxon>Metazoa</taxon>
        <taxon>Ecdysozoa</taxon>
        <taxon>Arthropoda</taxon>
        <taxon>Chelicerata</taxon>
        <taxon>Arachnida</taxon>
        <taxon>Araneae</taxon>
        <taxon>Araneomorphae</taxon>
        <taxon>Entelegynae</taxon>
        <taxon>Araneoidea</taxon>
        <taxon>Araneidae</taxon>
        <taxon>Araneus</taxon>
    </lineage>
</organism>
<keyword evidence="3" id="KW-1185">Reference proteome</keyword>
<accession>A0A4Y2B6Q3</accession>
<feature type="region of interest" description="Disordered" evidence="1">
    <location>
        <begin position="62"/>
        <end position="98"/>
    </location>
</feature>
<dbReference type="Proteomes" id="UP000499080">
    <property type="component" value="Unassembled WGS sequence"/>
</dbReference>
<name>A0A4Y2B6Q3_ARAVE</name>
<gene>
    <name evidence="2" type="ORF">AVEN_218701_1</name>
</gene>
<feature type="compositionally biased region" description="Basic residues" evidence="1">
    <location>
        <begin position="72"/>
        <end position="97"/>
    </location>
</feature>
<evidence type="ECO:0000313" key="2">
    <source>
        <dbReference type="EMBL" id="GBL86976.1"/>
    </source>
</evidence>
<comment type="caution">
    <text evidence="2">The sequence shown here is derived from an EMBL/GenBank/DDBJ whole genome shotgun (WGS) entry which is preliminary data.</text>
</comment>
<dbReference type="AlphaFoldDB" id="A0A4Y2B6Q3"/>
<evidence type="ECO:0000313" key="3">
    <source>
        <dbReference type="Proteomes" id="UP000499080"/>
    </source>
</evidence>
<dbReference type="EMBL" id="BGPR01000051">
    <property type="protein sequence ID" value="GBL86976.1"/>
    <property type="molecule type" value="Genomic_DNA"/>
</dbReference>